<evidence type="ECO:0000313" key="2">
    <source>
        <dbReference type="EMBL" id="GAQ78536.1"/>
    </source>
</evidence>
<dbReference type="AlphaFoldDB" id="A0A1Y1HPJ6"/>
<evidence type="ECO:0000259" key="1">
    <source>
        <dbReference type="PROSITE" id="PS51886"/>
    </source>
</evidence>
<feature type="domain" description="TLDc" evidence="1">
    <location>
        <begin position="103"/>
        <end position="301"/>
    </location>
</feature>
<accession>A0A1Y1HPJ6</accession>
<organism evidence="2 3">
    <name type="scientific">Klebsormidium nitens</name>
    <name type="common">Green alga</name>
    <name type="synonym">Ulothrix nitens</name>
    <dbReference type="NCBI Taxonomy" id="105231"/>
    <lineage>
        <taxon>Eukaryota</taxon>
        <taxon>Viridiplantae</taxon>
        <taxon>Streptophyta</taxon>
        <taxon>Klebsormidiophyceae</taxon>
        <taxon>Klebsormidiales</taxon>
        <taxon>Klebsormidiaceae</taxon>
        <taxon>Klebsormidium</taxon>
    </lineage>
</organism>
<sequence>MAATRDLKHSGHRNHLSQQLTVSKLSLSGPLNWRHFPRASRSLQSIAGQSPIFQRKVPSDPASLRPSRNGCSLKQHLKRRKGGPVCLFGGLFGGRKEQELDTVATKRSFYHNGEPPFPNRLLDGTHLAGRDLRCCYRASVDGFGAGVFHECCDFKGPCIVLAETDTGTFIGAFNSEGWGSTDDYRDSYEAFLFYWPEGTSSTSRAFHMPVKLSKIGGSGAAIFDYARGGPQFGSDGLLVGPPLTPVMGGFAGPDSVGGLGDLRTARSRLGNSYARREDGKVSLFGDESSATLVEVEAWCSPDIARLY</sequence>
<dbReference type="PROSITE" id="PS51886">
    <property type="entry name" value="TLDC"/>
    <property type="match status" value="1"/>
</dbReference>
<protein>
    <recommendedName>
        <fullName evidence="1">TLDc domain-containing protein</fullName>
    </recommendedName>
</protein>
<proteinExistence type="predicted"/>
<dbReference type="OrthoDB" id="25620at2759"/>
<name>A0A1Y1HPJ6_KLENI</name>
<evidence type="ECO:0000313" key="3">
    <source>
        <dbReference type="Proteomes" id="UP000054558"/>
    </source>
</evidence>
<dbReference type="STRING" id="105231.A0A1Y1HPJ6"/>
<dbReference type="InterPro" id="IPR006571">
    <property type="entry name" value="TLDc_dom"/>
</dbReference>
<dbReference type="OMA" id="PRSFFNW"/>
<dbReference type="EMBL" id="DF236963">
    <property type="protein sequence ID" value="GAQ78536.1"/>
    <property type="molecule type" value="Genomic_DNA"/>
</dbReference>
<dbReference type="Proteomes" id="UP000054558">
    <property type="component" value="Unassembled WGS sequence"/>
</dbReference>
<reference evidence="2 3" key="1">
    <citation type="journal article" date="2014" name="Nat. Commun.">
        <title>Klebsormidium flaccidum genome reveals primary factors for plant terrestrial adaptation.</title>
        <authorList>
            <person name="Hori K."/>
            <person name="Maruyama F."/>
            <person name="Fujisawa T."/>
            <person name="Togashi T."/>
            <person name="Yamamoto N."/>
            <person name="Seo M."/>
            <person name="Sato S."/>
            <person name="Yamada T."/>
            <person name="Mori H."/>
            <person name="Tajima N."/>
            <person name="Moriyama T."/>
            <person name="Ikeuchi M."/>
            <person name="Watanabe M."/>
            <person name="Wada H."/>
            <person name="Kobayashi K."/>
            <person name="Saito M."/>
            <person name="Masuda T."/>
            <person name="Sasaki-Sekimoto Y."/>
            <person name="Mashiguchi K."/>
            <person name="Awai K."/>
            <person name="Shimojima M."/>
            <person name="Masuda S."/>
            <person name="Iwai M."/>
            <person name="Nobusawa T."/>
            <person name="Narise T."/>
            <person name="Kondo S."/>
            <person name="Saito H."/>
            <person name="Sato R."/>
            <person name="Murakawa M."/>
            <person name="Ihara Y."/>
            <person name="Oshima-Yamada Y."/>
            <person name="Ohtaka K."/>
            <person name="Satoh M."/>
            <person name="Sonobe K."/>
            <person name="Ishii M."/>
            <person name="Ohtani R."/>
            <person name="Kanamori-Sato M."/>
            <person name="Honoki R."/>
            <person name="Miyazaki D."/>
            <person name="Mochizuki H."/>
            <person name="Umetsu J."/>
            <person name="Higashi K."/>
            <person name="Shibata D."/>
            <person name="Kamiya Y."/>
            <person name="Sato N."/>
            <person name="Nakamura Y."/>
            <person name="Tabata S."/>
            <person name="Ida S."/>
            <person name="Kurokawa K."/>
            <person name="Ohta H."/>
        </authorList>
    </citation>
    <scope>NUCLEOTIDE SEQUENCE [LARGE SCALE GENOMIC DNA]</scope>
    <source>
        <strain evidence="2 3">NIES-2285</strain>
    </source>
</reference>
<gene>
    <name evidence="2" type="ORF">KFL_000140570</name>
</gene>
<dbReference type="Pfam" id="PF07534">
    <property type="entry name" value="TLD"/>
    <property type="match status" value="1"/>
</dbReference>
<keyword evidence="3" id="KW-1185">Reference proteome</keyword>